<sequence length="42" mass="4450">MQKTTSQASAACAGIEDTSAPASTIGATILCFTTYPLLKWHY</sequence>
<proteinExistence type="predicted"/>
<keyword evidence="2" id="KW-1185">Reference proteome</keyword>
<geneLocation type="plasmid" evidence="1 2">
    <name>PPGU16_p3</name>
</geneLocation>
<dbReference type="Proteomes" id="UP000510888">
    <property type="component" value="Plasmid PPGU16_p3"/>
</dbReference>
<dbReference type="EMBL" id="AP023178">
    <property type="protein sequence ID" value="BCF95356.1"/>
    <property type="molecule type" value="Genomic_DNA"/>
</dbReference>
<evidence type="ECO:0000313" key="2">
    <source>
        <dbReference type="Proteomes" id="UP000510888"/>
    </source>
</evidence>
<keyword evidence="1" id="KW-0614">Plasmid</keyword>
<gene>
    <name evidence="1" type="ORF">PPGU16_84230</name>
</gene>
<accession>A0A7I8C2P0</accession>
<dbReference type="KEGG" id="plad:PPGU16_84230"/>
<evidence type="ECO:0000313" key="1">
    <source>
        <dbReference type="EMBL" id="BCF95356.1"/>
    </source>
</evidence>
<organism evidence="1 2">
    <name type="scientific">Paraburkholderia largidicola</name>
    <dbReference type="NCBI Taxonomy" id="3014751"/>
    <lineage>
        <taxon>Bacteria</taxon>
        <taxon>Pseudomonadati</taxon>
        <taxon>Pseudomonadota</taxon>
        <taxon>Betaproteobacteria</taxon>
        <taxon>Burkholderiales</taxon>
        <taxon>Burkholderiaceae</taxon>
        <taxon>Paraburkholderia</taxon>
    </lineage>
</organism>
<dbReference type="AlphaFoldDB" id="A0A7I8C2P0"/>
<name>A0A7I8C2P0_9BURK</name>
<protein>
    <submittedName>
        <fullName evidence="1">Uncharacterized protein</fullName>
    </submittedName>
</protein>
<reference evidence="1 2" key="1">
    <citation type="journal article" date="2020" name="Genes (Basel)">
        <title>Genomic Comparison of Insect Gut Symbionts from Divergent Burkholderia Subclades.</title>
        <authorList>
            <person name="Takeshita K."/>
            <person name="Kikuchi Y."/>
        </authorList>
    </citation>
    <scope>NUCLEOTIDE SEQUENCE [LARGE SCALE GENOMIC DNA]</scope>
    <source>
        <strain evidence="1 2">PGU16</strain>
        <plasmid evidence="1 2">PPGU16_p3</plasmid>
    </source>
</reference>